<protein>
    <recommendedName>
        <fullName evidence="4">Adhesin</fullName>
    </recommendedName>
</protein>
<dbReference type="EMBL" id="JAGJRS010000026">
    <property type="protein sequence ID" value="MBP1475272.1"/>
    <property type="molecule type" value="Genomic_DNA"/>
</dbReference>
<dbReference type="RefSeq" id="WP_209621685.1">
    <property type="nucleotide sequence ID" value="NZ_JAGJRS010000026.1"/>
</dbReference>
<accession>A0ABS4DQE3</accession>
<reference evidence="2 3" key="1">
    <citation type="submission" date="2021-04" db="EMBL/GenBank/DDBJ databases">
        <authorList>
            <person name="Huq M.A."/>
        </authorList>
    </citation>
    <scope>NUCLEOTIDE SEQUENCE [LARGE SCALE GENOMIC DNA]</scope>
    <source>
        <strain evidence="2 3">MAH-13</strain>
    </source>
</reference>
<sequence length="331" mass="33270">MNASKKTLIALAVATLFGSPMAFANNHDQHHAPFDSAAVATVDNNQSVTGNVTANDKLKNTSAIDDRAAAQASGNIGMNVASGDNNAQDNAAALAATDADFAFGLADSEIDVGQTGMGNVTVNEGVKNDAYVTDNAFRWASGNIGVNVASGNNNQQKNALAASVATTKFAHAGVSVDQASSGNIVSNAGRVEKYYDTTTVHMSGTVQGYSLGLGLGGYAGTTQGVSHGYQAGGVDVLGYPIGGYEGGSVDFSHGSEQGALGFVEVSASDLLADLCGTVQTARYVVVNATNDASLSGNAFQHATGNIGLNVASGTGNLQANTLSLAVAQPSP</sequence>
<dbReference type="Proteomes" id="UP000823790">
    <property type="component" value="Unassembled WGS sequence"/>
</dbReference>
<feature type="chain" id="PRO_5045992521" description="Adhesin" evidence="1">
    <location>
        <begin position="25"/>
        <end position="331"/>
    </location>
</feature>
<proteinExistence type="predicted"/>
<keyword evidence="1" id="KW-0732">Signal</keyword>
<name>A0ABS4DQE3_9GAMM</name>
<organism evidence="2 3">
    <name type="scientific">Frateuria flava</name>
    <dbReference type="NCBI Taxonomy" id="2821489"/>
    <lineage>
        <taxon>Bacteria</taxon>
        <taxon>Pseudomonadati</taxon>
        <taxon>Pseudomonadota</taxon>
        <taxon>Gammaproteobacteria</taxon>
        <taxon>Lysobacterales</taxon>
        <taxon>Rhodanobacteraceae</taxon>
        <taxon>Frateuria</taxon>
    </lineage>
</organism>
<comment type="caution">
    <text evidence="2">The sequence shown here is derived from an EMBL/GenBank/DDBJ whole genome shotgun (WGS) entry which is preliminary data.</text>
</comment>
<feature type="signal peptide" evidence="1">
    <location>
        <begin position="1"/>
        <end position="24"/>
    </location>
</feature>
<evidence type="ECO:0000256" key="1">
    <source>
        <dbReference type="SAM" id="SignalP"/>
    </source>
</evidence>
<keyword evidence="3" id="KW-1185">Reference proteome</keyword>
<evidence type="ECO:0000313" key="3">
    <source>
        <dbReference type="Proteomes" id="UP000823790"/>
    </source>
</evidence>
<evidence type="ECO:0000313" key="2">
    <source>
        <dbReference type="EMBL" id="MBP1475272.1"/>
    </source>
</evidence>
<evidence type="ECO:0008006" key="4">
    <source>
        <dbReference type="Google" id="ProtNLM"/>
    </source>
</evidence>
<gene>
    <name evidence="2" type="ORF">J7I44_13240</name>
</gene>